<accession>A0A1N6DJ19</accession>
<keyword evidence="3" id="KW-1185">Reference proteome</keyword>
<reference evidence="3" key="1">
    <citation type="submission" date="2016-11" db="EMBL/GenBank/DDBJ databases">
        <authorList>
            <person name="Varghese N."/>
            <person name="Submissions S."/>
        </authorList>
    </citation>
    <scope>NUCLEOTIDE SEQUENCE [LARGE SCALE GENOMIC DNA]</scope>
    <source>
        <strain evidence="3">DSM 24787</strain>
    </source>
</reference>
<name>A0A1N6DJ19_9BACT</name>
<protein>
    <recommendedName>
        <fullName evidence="1">DUF5017 domain-containing protein</fullName>
    </recommendedName>
</protein>
<organism evidence="2 3">
    <name type="scientific">Chitinophaga niabensis</name>
    <dbReference type="NCBI Taxonomy" id="536979"/>
    <lineage>
        <taxon>Bacteria</taxon>
        <taxon>Pseudomonadati</taxon>
        <taxon>Bacteroidota</taxon>
        <taxon>Chitinophagia</taxon>
        <taxon>Chitinophagales</taxon>
        <taxon>Chitinophagaceae</taxon>
        <taxon>Chitinophaga</taxon>
    </lineage>
</organism>
<dbReference type="EMBL" id="FSRA01000001">
    <property type="protein sequence ID" value="SIN70811.1"/>
    <property type="molecule type" value="Genomic_DNA"/>
</dbReference>
<feature type="domain" description="DUF5017" evidence="1">
    <location>
        <begin position="15"/>
        <end position="203"/>
    </location>
</feature>
<evidence type="ECO:0000313" key="2">
    <source>
        <dbReference type="EMBL" id="SIN70811.1"/>
    </source>
</evidence>
<proteinExistence type="predicted"/>
<dbReference type="PROSITE" id="PS51257">
    <property type="entry name" value="PROKAR_LIPOPROTEIN"/>
    <property type="match status" value="1"/>
</dbReference>
<dbReference type="AlphaFoldDB" id="A0A1N6DJ19"/>
<evidence type="ECO:0000259" key="1">
    <source>
        <dbReference type="Pfam" id="PF16409"/>
    </source>
</evidence>
<dbReference type="Proteomes" id="UP000185003">
    <property type="component" value="Unassembled WGS sequence"/>
</dbReference>
<sequence length="318" mass="34657">MKRIYYTLCLGLLFACNKDNELSTPDFEVSTAAPTFKKDEAVLFSFKGNPQLISVYTGEFGKDYNFREGRTLDVTGLNLVFNSAVANEGAGTPQTGMFSLLVSSNFNGDYSSFATVQAATWTDVTSRLTKQEAATTATSSLATPAEGIDLSDLRVAGKPLYIAFRYNIRPQSTNGIWRMWTFQGFSLTGNTSNGKQTLGNMTTTAFRVIQKNPEITSRTATSATALTLRHADLSLNPDAAEVATENWIVSQAFSNVNRIDFGPDLSTPIQGGTSAVEKKDFSYKFAKAGQYSVYFVAANVSLNGKKETVRKVDLTITE</sequence>
<evidence type="ECO:0000313" key="3">
    <source>
        <dbReference type="Proteomes" id="UP000185003"/>
    </source>
</evidence>
<dbReference type="RefSeq" id="WP_084185366.1">
    <property type="nucleotide sequence ID" value="NZ_FSRA01000001.1"/>
</dbReference>
<gene>
    <name evidence="2" type="ORF">SAMN04488055_0806</name>
</gene>
<dbReference type="STRING" id="536979.SAMN04488055_0806"/>
<dbReference type="OrthoDB" id="1082472at2"/>
<dbReference type="Pfam" id="PF16409">
    <property type="entry name" value="DUF5017"/>
    <property type="match status" value="1"/>
</dbReference>
<dbReference type="InterPro" id="IPR032185">
    <property type="entry name" value="DUF5017"/>
</dbReference>